<dbReference type="InterPro" id="IPR047140">
    <property type="entry name" value="LabA"/>
</dbReference>
<protein>
    <recommendedName>
        <fullName evidence="1">NYN domain-containing protein</fullName>
    </recommendedName>
</protein>
<dbReference type="InterPro" id="IPR021139">
    <property type="entry name" value="NYN"/>
</dbReference>
<gene>
    <name evidence="2" type="ORF">A3G52_05035</name>
</gene>
<reference evidence="2 3" key="1">
    <citation type="journal article" date="2016" name="Nat. Commun.">
        <title>Thousands of microbial genomes shed light on interconnected biogeochemical processes in an aquifer system.</title>
        <authorList>
            <person name="Anantharaman K."/>
            <person name="Brown C.T."/>
            <person name="Hug L.A."/>
            <person name="Sharon I."/>
            <person name="Castelle C.J."/>
            <person name="Probst A.J."/>
            <person name="Thomas B.C."/>
            <person name="Singh A."/>
            <person name="Wilkins M.J."/>
            <person name="Karaoz U."/>
            <person name="Brodie E.L."/>
            <person name="Williams K.H."/>
            <person name="Hubbard S.S."/>
            <person name="Banfield J.F."/>
        </authorList>
    </citation>
    <scope>NUCLEOTIDE SEQUENCE [LARGE SCALE GENOMIC DNA]</scope>
</reference>
<dbReference type="GO" id="GO:0004540">
    <property type="term" value="F:RNA nuclease activity"/>
    <property type="evidence" value="ECO:0007669"/>
    <property type="project" value="InterPro"/>
</dbReference>
<organism evidence="2 3">
    <name type="scientific">Candidatus Taylorbacteria bacterium RIFCSPLOWO2_12_FULL_43_20</name>
    <dbReference type="NCBI Taxonomy" id="1802332"/>
    <lineage>
        <taxon>Bacteria</taxon>
        <taxon>Candidatus Tayloriibacteriota</taxon>
    </lineage>
</organism>
<evidence type="ECO:0000313" key="3">
    <source>
        <dbReference type="Proteomes" id="UP000177269"/>
    </source>
</evidence>
<evidence type="ECO:0000259" key="1">
    <source>
        <dbReference type="Pfam" id="PF01936"/>
    </source>
</evidence>
<comment type="caution">
    <text evidence="2">The sequence shown here is derived from an EMBL/GenBank/DDBJ whole genome shotgun (WGS) entry which is preliminary data.</text>
</comment>
<dbReference type="Proteomes" id="UP000177269">
    <property type="component" value="Unassembled WGS sequence"/>
</dbReference>
<name>A0A1G2P190_9BACT</name>
<dbReference type="PANTHER" id="PTHR35458:SF8">
    <property type="entry name" value="SLR0650 PROTEIN"/>
    <property type="match status" value="1"/>
</dbReference>
<feature type="domain" description="NYN" evidence="1">
    <location>
        <begin position="11"/>
        <end position="148"/>
    </location>
</feature>
<dbReference type="EMBL" id="MHSK01000035">
    <property type="protein sequence ID" value="OHA41382.1"/>
    <property type="molecule type" value="Genomic_DNA"/>
</dbReference>
<proteinExistence type="predicted"/>
<dbReference type="Gene3D" id="3.40.50.1010">
    <property type="entry name" value="5'-nuclease"/>
    <property type="match status" value="1"/>
</dbReference>
<dbReference type="AlphaFoldDB" id="A0A1G2P190"/>
<evidence type="ECO:0000313" key="2">
    <source>
        <dbReference type="EMBL" id="OHA41382.1"/>
    </source>
</evidence>
<sequence>MENTKDKNIAFIDGQNLYMAISKRKVSPWDVDLARFRIYLEQKYHATKAYYFLGFVQAENNDLYEEIQKAGFLLLFREHNPAMLGTKKGNVDSDIIFNVMKKLYKKEDFEKVVLVSGDGDYKRMVDFLIEEKRFEKILFPDGKRASSLYKKIGAQYFATLDAPDVRAKIEVKKKAP</sequence>
<dbReference type="PANTHER" id="PTHR35458">
    <property type="entry name" value="SLR0755 PROTEIN"/>
    <property type="match status" value="1"/>
</dbReference>
<accession>A0A1G2P190</accession>
<dbReference type="Pfam" id="PF01936">
    <property type="entry name" value="NYN"/>
    <property type="match status" value="1"/>
</dbReference>